<proteinExistence type="predicted"/>
<reference evidence="1" key="1">
    <citation type="submission" date="2020-12" db="EMBL/GenBank/DDBJ databases">
        <title>WGS assembly of Carya illinoinensis cv. Pawnee.</title>
        <authorList>
            <person name="Platts A."/>
            <person name="Shu S."/>
            <person name="Wright S."/>
            <person name="Barry K."/>
            <person name="Edger P."/>
            <person name="Pires J.C."/>
            <person name="Schmutz J."/>
        </authorList>
    </citation>
    <scope>NUCLEOTIDE SEQUENCE</scope>
    <source>
        <tissue evidence="1">Leaf</tissue>
    </source>
</reference>
<sequence length="130" mass="15204">MSPDPFVRFPSGLLGNKLNNLTRTSNGPRHLMVLITSQEWYLSLGVVHCGSIEARRWRRCRRRFAGKEVVTRWHLIFSVNYIVHDGVNLFYASMWRLRWRSNLGKWMIAKALRGAFSWPPLSTGLFKLWG</sequence>
<keyword evidence="2" id="KW-1185">Reference proteome</keyword>
<protein>
    <submittedName>
        <fullName evidence="1">Uncharacterized protein</fullName>
    </submittedName>
</protein>
<comment type="caution">
    <text evidence="1">The sequence shown here is derived from an EMBL/GenBank/DDBJ whole genome shotgun (WGS) entry which is preliminary data.</text>
</comment>
<evidence type="ECO:0000313" key="1">
    <source>
        <dbReference type="EMBL" id="KAG6644051.1"/>
    </source>
</evidence>
<dbReference type="Proteomes" id="UP000811609">
    <property type="component" value="Chromosome 8"/>
</dbReference>
<dbReference type="EMBL" id="CM031816">
    <property type="protein sequence ID" value="KAG6644051.1"/>
    <property type="molecule type" value="Genomic_DNA"/>
</dbReference>
<organism evidence="1 2">
    <name type="scientific">Carya illinoinensis</name>
    <name type="common">Pecan</name>
    <dbReference type="NCBI Taxonomy" id="32201"/>
    <lineage>
        <taxon>Eukaryota</taxon>
        <taxon>Viridiplantae</taxon>
        <taxon>Streptophyta</taxon>
        <taxon>Embryophyta</taxon>
        <taxon>Tracheophyta</taxon>
        <taxon>Spermatophyta</taxon>
        <taxon>Magnoliopsida</taxon>
        <taxon>eudicotyledons</taxon>
        <taxon>Gunneridae</taxon>
        <taxon>Pentapetalae</taxon>
        <taxon>rosids</taxon>
        <taxon>fabids</taxon>
        <taxon>Fagales</taxon>
        <taxon>Juglandaceae</taxon>
        <taxon>Carya</taxon>
    </lineage>
</organism>
<gene>
    <name evidence="1" type="ORF">CIPAW_08G028600</name>
</gene>
<accession>A0A8T1PRH0</accession>
<evidence type="ECO:0000313" key="2">
    <source>
        <dbReference type="Proteomes" id="UP000811609"/>
    </source>
</evidence>
<name>A0A8T1PRH0_CARIL</name>
<dbReference type="AlphaFoldDB" id="A0A8T1PRH0"/>